<keyword evidence="1" id="KW-0472">Membrane</keyword>
<dbReference type="AlphaFoldDB" id="A0A7M1WDS1"/>
<gene>
    <name evidence="2" type="ORF">VP352_00016</name>
</gene>
<reference evidence="2" key="1">
    <citation type="submission" date="2020-08" db="EMBL/GenBank/DDBJ databases">
        <title>Genetic structure, function and evolution of capsule biosynthesis loci in Vibrio parahaemolyticus.</title>
        <authorList>
            <person name="Li L."/>
            <person name="Bian S."/>
        </authorList>
    </citation>
    <scope>NUCLEOTIDE SEQUENCE</scope>
    <source>
        <strain evidence="2">VP352</strain>
    </source>
</reference>
<evidence type="ECO:0000256" key="1">
    <source>
        <dbReference type="SAM" id="Phobius"/>
    </source>
</evidence>
<feature type="transmembrane region" description="Helical" evidence="1">
    <location>
        <begin position="234"/>
        <end position="253"/>
    </location>
</feature>
<protein>
    <submittedName>
        <fullName evidence="2">Uncharacterized protein</fullName>
    </submittedName>
</protein>
<organism evidence="2">
    <name type="scientific">Vibrio parahaemolyticus</name>
    <dbReference type="NCBI Taxonomy" id="670"/>
    <lineage>
        <taxon>Bacteria</taxon>
        <taxon>Pseudomonadati</taxon>
        <taxon>Pseudomonadota</taxon>
        <taxon>Gammaproteobacteria</taxon>
        <taxon>Vibrionales</taxon>
        <taxon>Vibrionaceae</taxon>
        <taxon>Vibrio</taxon>
    </lineage>
</organism>
<keyword evidence="1" id="KW-0812">Transmembrane</keyword>
<accession>A0A7M1WDS1</accession>
<name>A0A7M1WDS1_VIBPH</name>
<proteinExistence type="predicted"/>
<keyword evidence="1" id="KW-1133">Transmembrane helix</keyword>
<dbReference type="EMBL" id="MT898282">
    <property type="protein sequence ID" value="QOS24952.1"/>
    <property type="molecule type" value="Genomic_DNA"/>
</dbReference>
<sequence length="272" mass="31459">MNYILIGITVTTKDWNDNFTEITSSVKNLKSSLVGKKYKVVLVLQGKEIIRLNSIPQEYEIKIMQELSVSKARNFIINLAKDENYKYIIFHDAKVYFTKNVGCFFSNNSGDVTKKVKLFYSQDIPSTLNNVESVHKKINPLYQTYLGCYLLNVSYINHYFCEETGPGSETRYKSGEDVLFLFEYFYNLGTFSVDELSFGGVYHPPREGDYSKHLLYAEGQGRLFRLLLGKYCSFRVVCDFILFIANALVRVVLMKKNSLKIFKQRLKGLFNV</sequence>
<evidence type="ECO:0000313" key="2">
    <source>
        <dbReference type="EMBL" id="QOS24952.1"/>
    </source>
</evidence>